<protein>
    <submittedName>
        <fullName evidence="9">ABC transporter permease</fullName>
    </submittedName>
</protein>
<dbReference type="AlphaFoldDB" id="A0AAU7DUG1"/>
<evidence type="ECO:0000256" key="7">
    <source>
        <dbReference type="ARBA" id="ARBA00023136"/>
    </source>
</evidence>
<reference evidence="9" key="1">
    <citation type="submission" date="2024-02" db="EMBL/GenBank/DDBJ databases">
        <title>Tomenella chthoni gen. nov. sp. nov., a member of the family Jonesiaceae isolated from bat guano.</title>
        <authorList>
            <person name="Miller S.L."/>
            <person name="King J."/>
            <person name="Sankaranarayanan K."/>
            <person name="Lawson P.A."/>
        </authorList>
    </citation>
    <scope>NUCLEOTIDE SEQUENCE</scope>
    <source>
        <strain evidence="9">BS-20</strain>
    </source>
</reference>
<accession>A0AAU7DUG1</accession>
<name>A0AAU7DUG1_9MICO</name>
<feature type="transmembrane region" description="Helical" evidence="8">
    <location>
        <begin position="305"/>
        <end position="322"/>
    </location>
</feature>
<evidence type="ECO:0000256" key="6">
    <source>
        <dbReference type="ARBA" id="ARBA00022989"/>
    </source>
</evidence>
<dbReference type="CDD" id="cd06579">
    <property type="entry name" value="TM_PBP1_transp_AraH_like"/>
    <property type="match status" value="1"/>
</dbReference>
<feature type="transmembrane region" description="Helical" evidence="8">
    <location>
        <begin position="162"/>
        <end position="192"/>
    </location>
</feature>
<dbReference type="GO" id="GO:0005886">
    <property type="term" value="C:plasma membrane"/>
    <property type="evidence" value="ECO:0007669"/>
    <property type="project" value="UniProtKB-SubCell"/>
</dbReference>
<dbReference type="InterPro" id="IPR001851">
    <property type="entry name" value="ABC_transp_permease"/>
</dbReference>
<comment type="subcellular location">
    <subcellularLocation>
        <location evidence="1">Cell membrane</location>
        <topology evidence="1">Multi-pass membrane protein</topology>
    </subcellularLocation>
</comment>
<evidence type="ECO:0000256" key="4">
    <source>
        <dbReference type="ARBA" id="ARBA00022519"/>
    </source>
</evidence>
<organism evidence="9">
    <name type="scientific">Jonesiaceae bacterium BS-20</name>
    <dbReference type="NCBI Taxonomy" id="3120821"/>
    <lineage>
        <taxon>Bacteria</taxon>
        <taxon>Bacillati</taxon>
        <taxon>Actinomycetota</taxon>
        <taxon>Actinomycetes</taxon>
        <taxon>Micrococcales</taxon>
        <taxon>Jonesiaceae</taxon>
    </lineage>
</organism>
<dbReference type="GO" id="GO:0022857">
    <property type="term" value="F:transmembrane transporter activity"/>
    <property type="evidence" value="ECO:0007669"/>
    <property type="project" value="InterPro"/>
</dbReference>
<feature type="transmembrane region" description="Helical" evidence="8">
    <location>
        <begin position="133"/>
        <end position="150"/>
    </location>
</feature>
<dbReference type="EMBL" id="CP146203">
    <property type="protein sequence ID" value="XBH21086.1"/>
    <property type="molecule type" value="Genomic_DNA"/>
</dbReference>
<evidence type="ECO:0000256" key="8">
    <source>
        <dbReference type="SAM" id="Phobius"/>
    </source>
</evidence>
<evidence type="ECO:0000313" key="9">
    <source>
        <dbReference type="EMBL" id="XBH21086.1"/>
    </source>
</evidence>
<keyword evidence="2" id="KW-0813">Transport</keyword>
<dbReference type="Pfam" id="PF02653">
    <property type="entry name" value="BPD_transp_2"/>
    <property type="match status" value="1"/>
</dbReference>
<dbReference type="PANTHER" id="PTHR32196:SF21">
    <property type="entry name" value="ABC TRANSPORTER PERMEASE PROTEIN YPHD-RELATED"/>
    <property type="match status" value="1"/>
</dbReference>
<sequence length="350" mass="37033">MNTFRNLVRADRNFNILAVLTLAVVVTMVAVLGDRFLSGSNMQSMATQIAEFGLLALAMGLAMLTGGIDLSIVAAAVLSAIVCAKFLSGDILTITDSNSGLVMGVAILAALVTGVLCGLLNGLLIAKFSIPPILATLGTFILFTGVGMVITNGQSVAVALPAFANIGIATFASIPMIFLIMCVAFAGLAFFLKYTRNGRRIFLYGENSVALRFSGARNERLILVTYAVIGLLVGIAAIIMTSRVNSARVGFGDSYLLQAILVVVLAGFDPYGGRGRVGSLFLSLFMLQSLQSAFTIMRLDPYMKTFIWGAMLLTVMVANHILNQQSAKRPVAALPPQAVPKARENVGVQK</sequence>
<feature type="transmembrane region" description="Helical" evidence="8">
    <location>
        <begin position="14"/>
        <end position="33"/>
    </location>
</feature>
<feature type="transmembrane region" description="Helical" evidence="8">
    <location>
        <begin position="221"/>
        <end position="241"/>
    </location>
</feature>
<keyword evidence="6 8" id="KW-1133">Transmembrane helix</keyword>
<keyword evidence="5 8" id="KW-0812">Transmembrane</keyword>
<evidence type="ECO:0000256" key="2">
    <source>
        <dbReference type="ARBA" id="ARBA00022448"/>
    </source>
</evidence>
<gene>
    <name evidence="9" type="ORF">V5R04_12820</name>
</gene>
<keyword evidence="4" id="KW-0997">Cell inner membrane</keyword>
<proteinExistence type="predicted"/>
<feature type="transmembrane region" description="Helical" evidence="8">
    <location>
        <begin position="101"/>
        <end position="126"/>
    </location>
</feature>
<feature type="transmembrane region" description="Helical" evidence="8">
    <location>
        <begin position="54"/>
        <end position="81"/>
    </location>
</feature>
<keyword evidence="7 8" id="KW-0472">Membrane</keyword>
<evidence type="ECO:0000256" key="3">
    <source>
        <dbReference type="ARBA" id="ARBA00022475"/>
    </source>
</evidence>
<feature type="transmembrane region" description="Helical" evidence="8">
    <location>
        <begin position="280"/>
        <end position="299"/>
    </location>
</feature>
<evidence type="ECO:0000256" key="5">
    <source>
        <dbReference type="ARBA" id="ARBA00022692"/>
    </source>
</evidence>
<keyword evidence="3" id="KW-1003">Cell membrane</keyword>
<evidence type="ECO:0000256" key="1">
    <source>
        <dbReference type="ARBA" id="ARBA00004651"/>
    </source>
</evidence>
<dbReference type="PANTHER" id="PTHR32196">
    <property type="entry name" value="ABC TRANSPORTER PERMEASE PROTEIN YPHD-RELATED-RELATED"/>
    <property type="match status" value="1"/>
</dbReference>
<feature type="transmembrane region" description="Helical" evidence="8">
    <location>
        <begin position="247"/>
        <end position="268"/>
    </location>
</feature>